<sequence length="297" mass="32098">MRAVDFGSLEAVKVLVERGAGLEVRREGEGKEGGKRAIHIACREGKPAIAEFLVCSGTELEAATDIGVTPLYYAAQAGLTGLVRILLKRSVDVHAKTTDDRQTSIFAAIKNGNMDMVELLLDHGAMVNERTEFQESPLFYTAFPFNYIPRDHREIAELLISRGAEIDARDVYGQTVLHVAARNGALGVLEALLANGADIHATDNVGFSALHCVALLANEDSEETGRGLFEKKLHIVELLVSRGIDVGALNEEGDTALDFAEDDQPADSPMLAFLRGLAPAQEQQEVEEEEDAGQGED</sequence>
<evidence type="ECO:0000313" key="4">
    <source>
        <dbReference type="EMBL" id="CEM07938.1"/>
    </source>
</evidence>
<dbReference type="EMBL" id="CDMZ01000154">
    <property type="protein sequence ID" value="CEM07938.1"/>
    <property type="molecule type" value="Genomic_DNA"/>
</dbReference>
<dbReference type="InterPro" id="IPR002110">
    <property type="entry name" value="Ankyrin_rpt"/>
</dbReference>
<dbReference type="VEuPathDB" id="CryptoDB:Cvel_15415"/>
<feature type="repeat" description="ANK" evidence="3">
    <location>
        <begin position="33"/>
        <end position="65"/>
    </location>
</feature>
<dbReference type="Pfam" id="PF00023">
    <property type="entry name" value="Ank"/>
    <property type="match status" value="1"/>
</dbReference>
<gene>
    <name evidence="4" type="ORF">Cvel_15415</name>
</gene>
<dbReference type="InterPro" id="IPR036770">
    <property type="entry name" value="Ankyrin_rpt-contain_sf"/>
</dbReference>
<keyword evidence="2 3" id="KW-0040">ANK repeat</keyword>
<dbReference type="GO" id="GO:0005634">
    <property type="term" value="C:nucleus"/>
    <property type="evidence" value="ECO:0007669"/>
    <property type="project" value="TreeGrafter"/>
</dbReference>
<feature type="repeat" description="ANK" evidence="3">
    <location>
        <begin position="100"/>
        <end position="132"/>
    </location>
</feature>
<evidence type="ECO:0000256" key="3">
    <source>
        <dbReference type="PROSITE-ProRule" id="PRU00023"/>
    </source>
</evidence>
<accession>A0A0G4F724</accession>
<evidence type="ECO:0000256" key="1">
    <source>
        <dbReference type="ARBA" id="ARBA00022737"/>
    </source>
</evidence>
<dbReference type="SUPFAM" id="SSF48403">
    <property type="entry name" value="Ankyrin repeat"/>
    <property type="match status" value="1"/>
</dbReference>
<dbReference type="PROSITE" id="PS50088">
    <property type="entry name" value="ANK_REPEAT"/>
    <property type="match status" value="4"/>
</dbReference>
<dbReference type="GO" id="GO:0000976">
    <property type="term" value="F:transcription cis-regulatory region binding"/>
    <property type="evidence" value="ECO:0007669"/>
    <property type="project" value="TreeGrafter"/>
</dbReference>
<dbReference type="PROSITE" id="PS50297">
    <property type="entry name" value="ANK_REP_REGION"/>
    <property type="match status" value="3"/>
</dbReference>
<dbReference type="PANTHER" id="PTHR24193:SF121">
    <property type="entry name" value="ADA2A-CONTAINING COMPLEX COMPONENT 3, ISOFORM D"/>
    <property type="match status" value="1"/>
</dbReference>
<dbReference type="PhylomeDB" id="A0A0G4F724"/>
<dbReference type="PRINTS" id="PR01415">
    <property type="entry name" value="ANKYRIN"/>
</dbReference>
<dbReference type="Pfam" id="PF12796">
    <property type="entry name" value="Ank_2"/>
    <property type="match status" value="2"/>
</dbReference>
<dbReference type="AlphaFoldDB" id="A0A0G4F724"/>
<feature type="repeat" description="ANK" evidence="3">
    <location>
        <begin position="172"/>
        <end position="204"/>
    </location>
</feature>
<proteinExistence type="predicted"/>
<feature type="repeat" description="ANK" evidence="3">
    <location>
        <begin position="66"/>
        <end position="98"/>
    </location>
</feature>
<dbReference type="Gene3D" id="1.25.40.20">
    <property type="entry name" value="Ankyrin repeat-containing domain"/>
    <property type="match status" value="1"/>
</dbReference>
<dbReference type="GO" id="GO:0045944">
    <property type="term" value="P:positive regulation of transcription by RNA polymerase II"/>
    <property type="evidence" value="ECO:0007669"/>
    <property type="project" value="TreeGrafter"/>
</dbReference>
<keyword evidence="1" id="KW-0677">Repeat</keyword>
<organism evidence="4">
    <name type="scientific">Chromera velia CCMP2878</name>
    <dbReference type="NCBI Taxonomy" id="1169474"/>
    <lineage>
        <taxon>Eukaryota</taxon>
        <taxon>Sar</taxon>
        <taxon>Alveolata</taxon>
        <taxon>Colpodellida</taxon>
        <taxon>Chromeraceae</taxon>
        <taxon>Chromera</taxon>
    </lineage>
</organism>
<dbReference type="PANTHER" id="PTHR24193">
    <property type="entry name" value="ANKYRIN REPEAT PROTEIN"/>
    <property type="match status" value="1"/>
</dbReference>
<name>A0A0G4F724_9ALVE</name>
<dbReference type="SMART" id="SM00248">
    <property type="entry name" value="ANK"/>
    <property type="match status" value="6"/>
</dbReference>
<reference evidence="4" key="1">
    <citation type="submission" date="2014-11" db="EMBL/GenBank/DDBJ databases">
        <authorList>
            <person name="Otto D Thomas"/>
            <person name="Naeem Raeece"/>
        </authorList>
    </citation>
    <scope>NUCLEOTIDE SEQUENCE</scope>
</reference>
<evidence type="ECO:0000256" key="2">
    <source>
        <dbReference type="ARBA" id="ARBA00023043"/>
    </source>
</evidence>
<dbReference type="InterPro" id="IPR050663">
    <property type="entry name" value="Ankyrin-SOCS_Box"/>
</dbReference>
<protein>
    <submittedName>
        <fullName evidence="4">Uncharacterized protein</fullName>
    </submittedName>
</protein>